<comment type="caution">
    <text evidence="14">The sequence shown here is derived from an EMBL/GenBank/DDBJ whole genome shotgun (WGS) entry which is preliminary data.</text>
</comment>
<feature type="binding site" evidence="12">
    <location>
        <begin position="105"/>
        <end position="107"/>
    </location>
    <ligand>
        <name>L-histidine</name>
        <dbReference type="ChEBI" id="CHEBI:57595"/>
    </ligand>
</feature>
<dbReference type="Pfam" id="PF03129">
    <property type="entry name" value="HGTP_anticodon"/>
    <property type="match status" value="1"/>
</dbReference>
<dbReference type="HAMAP" id="MF_00127">
    <property type="entry name" value="His_tRNA_synth"/>
    <property type="match status" value="1"/>
</dbReference>
<comment type="subcellular location">
    <subcellularLocation>
        <location evidence="1 11">Cytoplasm</location>
    </subcellularLocation>
</comment>
<dbReference type="InterPro" id="IPR036621">
    <property type="entry name" value="Anticodon-bd_dom_sf"/>
</dbReference>
<dbReference type="Gene3D" id="3.30.930.10">
    <property type="entry name" value="Bira Bifunctional Protein, Domain 2"/>
    <property type="match status" value="1"/>
</dbReference>
<comment type="subunit">
    <text evidence="3 11">Homodimer.</text>
</comment>
<organism evidence="14 15">
    <name type="scientific">Streptococcus macacae NCTC 11558</name>
    <dbReference type="NCBI Taxonomy" id="764298"/>
    <lineage>
        <taxon>Bacteria</taxon>
        <taxon>Bacillati</taxon>
        <taxon>Bacillota</taxon>
        <taxon>Bacilli</taxon>
        <taxon>Lactobacillales</taxon>
        <taxon>Streptococcaceae</taxon>
        <taxon>Streptococcus</taxon>
    </lineage>
</organism>
<evidence type="ECO:0000256" key="7">
    <source>
        <dbReference type="ARBA" id="ARBA00022840"/>
    </source>
</evidence>
<comment type="similarity">
    <text evidence="2 11">Belongs to the class-II aminoacyl-tRNA synthetase family.</text>
</comment>
<dbReference type="NCBIfam" id="TIGR00442">
    <property type="entry name" value="hisS"/>
    <property type="match status" value="1"/>
</dbReference>
<keyword evidence="7 11" id="KW-0067">ATP-binding</keyword>
<keyword evidence="6 11" id="KW-0547">Nucleotide-binding</keyword>
<evidence type="ECO:0000256" key="10">
    <source>
        <dbReference type="ARBA" id="ARBA00047639"/>
    </source>
</evidence>
<feature type="binding site" evidence="12">
    <location>
        <position position="156"/>
    </location>
    <ligand>
        <name>L-histidine</name>
        <dbReference type="ChEBI" id="CHEBI:57595"/>
    </ligand>
</feature>
<name>G5JX10_9STRE</name>
<feature type="domain" description="Aminoacyl-transfer RNA synthetases class-II family profile" evidence="13">
    <location>
        <begin position="47"/>
        <end position="348"/>
    </location>
</feature>
<evidence type="ECO:0000256" key="6">
    <source>
        <dbReference type="ARBA" id="ARBA00022741"/>
    </source>
</evidence>
<keyword evidence="9 11" id="KW-0030">Aminoacyl-tRNA synthetase</keyword>
<dbReference type="STRING" id="764298.STRMA_1553"/>
<dbReference type="GO" id="GO:0016740">
    <property type="term" value="F:transferase activity"/>
    <property type="evidence" value="ECO:0007669"/>
    <property type="project" value="UniProtKB-ARBA"/>
</dbReference>
<dbReference type="Proteomes" id="UP000003573">
    <property type="component" value="Unassembled WGS sequence"/>
</dbReference>
<dbReference type="PROSITE" id="PS50862">
    <property type="entry name" value="AA_TRNA_LIGASE_II"/>
    <property type="match status" value="1"/>
</dbReference>
<dbReference type="PANTHER" id="PTHR43707:SF1">
    <property type="entry name" value="HISTIDINE--TRNA LIGASE, MITOCHONDRIAL-RELATED"/>
    <property type="match status" value="1"/>
</dbReference>
<evidence type="ECO:0000256" key="12">
    <source>
        <dbReference type="PIRSR" id="PIRSR001549-1"/>
    </source>
</evidence>
<dbReference type="Gene3D" id="3.40.50.800">
    <property type="entry name" value="Anticodon-binding domain"/>
    <property type="match status" value="1"/>
</dbReference>
<dbReference type="InterPro" id="IPR004154">
    <property type="entry name" value="Anticodon-bd"/>
</dbReference>
<dbReference type="InterPro" id="IPR015807">
    <property type="entry name" value="His-tRNA-ligase"/>
</dbReference>
<evidence type="ECO:0000256" key="3">
    <source>
        <dbReference type="ARBA" id="ARBA00011738"/>
    </source>
</evidence>
<dbReference type="GO" id="GO:0006427">
    <property type="term" value="P:histidyl-tRNA aminoacylation"/>
    <property type="evidence" value="ECO:0007669"/>
    <property type="project" value="UniProtKB-UniRule"/>
</dbReference>
<dbReference type="InterPro" id="IPR045864">
    <property type="entry name" value="aa-tRNA-synth_II/BPL/LPL"/>
</dbReference>
<dbReference type="EC" id="6.1.1.21" evidence="11"/>
<dbReference type="InterPro" id="IPR033656">
    <property type="entry name" value="HisRS_anticodon"/>
</dbReference>
<evidence type="ECO:0000259" key="13">
    <source>
        <dbReference type="PROSITE" id="PS50862"/>
    </source>
</evidence>
<dbReference type="AlphaFoldDB" id="G5JX10"/>
<gene>
    <name evidence="11 14" type="primary">hisS</name>
    <name evidence="14" type="ORF">STRMA_1553</name>
</gene>
<dbReference type="InterPro" id="IPR041715">
    <property type="entry name" value="HisRS-like_core"/>
</dbReference>
<evidence type="ECO:0000256" key="9">
    <source>
        <dbReference type="ARBA" id="ARBA00023146"/>
    </source>
</evidence>
<reference evidence="14 15" key="1">
    <citation type="journal article" date="2014" name="Int. J. Syst. Evol. Microbiol.">
        <title>Phylogenomics and the dynamic genome evolution of the genus Streptococcus.</title>
        <authorList>
            <consortium name="The Broad Institute Genome Sequencing Platform"/>
            <person name="Richards V.P."/>
            <person name="Palmer S.R."/>
            <person name="Pavinski Bitar P.D."/>
            <person name="Qin X."/>
            <person name="Weinstock G.M."/>
            <person name="Highlander S.K."/>
            <person name="Town C.D."/>
            <person name="Burne R.A."/>
            <person name="Stanhope M.J."/>
        </authorList>
    </citation>
    <scope>NUCLEOTIDE SEQUENCE [LARGE SCALE GENOMIC DNA]</scope>
    <source>
        <strain evidence="14 15">NCTC 11558</strain>
    </source>
</reference>
<dbReference type="InterPro" id="IPR006195">
    <property type="entry name" value="aa-tRNA-synth_II"/>
</dbReference>
<feature type="binding site" evidence="12">
    <location>
        <position position="283"/>
    </location>
    <ligand>
        <name>L-histidine</name>
        <dbReference type="ChEBI" id="CHEBI:57595"/>
    </ligand>
</feature>
<evidence type="ECO:0000256" key="2">
    <source>
        <dbReference type="ARBA" id="ARBA00008226"/>
    </source>
</evidence>
<keyword evidence="5 11" id="KW-0436">Ligase</keyword>
<comment type="catalytic activity">
    <reaction evidence="10 11">
        <text>tRNA(His) + L-histidine + ATP = L-histidyl-tRNA(His) + AMP + diphosphate + H(+)</text>
        <dbReference type="Rhea" id="RHEA:17313"/>
        <dbReference type="Rhea" id="RHEA-COMP:9665"/>
        <dbReference type="Rhea" id="RHEA-COMP:9689"/>
        <dbReference type="ChEBI" id="CHEBI:15378"/>
        <dbReference type="ChEBI" id="CHEBI:30616"/>
        <dbReference type="ChEBI" id="CHEBI:33019"/>
        <dbReference type="ChEBI" id="CHEBI:57595"/>
        <dbReference type="ChEBI" id="CHEBI:78442"/>
        <dbReference type="ChEBI" id="CHEBI:78527"/>
        <dbReference type="ChEBI" id="CHEBI:456215"/>
        <dbReference type="EC" id="6.1.1.21"/>
    </reaction>
</comment>
<dbReference type="eggNOG" id="COG0124">
    <property type="taxonomic scope" value="Bacteria"/>
</dbReference>
<dbReference type="GO" id="GO:0140096">
    <property type="term" value="F:catalytic activity, acting on a protein"/>
    <property type="evidence" value="ECO:0007669"/>
    <property type="project" value="UniProtKB-ARBA"/>
</dbReference>
<evidence type="ECO:0000256" key="11">
    <source>
        <dbReference type="HAMAP-Rule" id="MF_00127"/>
    </source>
</evidence>
<dbReference type="InterPro" id="IPR004516">
    <property type="entry name" value="HisRS/HisZ"/>
</dbReference>
<dbReference type="GO" id="GO:0005737">
    <property type="term" value="C:cytoplasm"/>
    <property type="evidence" value="ECO:0007669"/>
    <property type="project" value="UniProtKB-SubCell"/>
</dbReference>
<keyword evidence="15" id="KW-1185">Reference proteome</keyword>
<keyword evidence="4 11" id="KW-0963">Cytoplasm</keyword>
<dbReference type="GO" id="GO:0004821">
    <property type="term" value="F:histidine-tRNA ligase activity"/>
    <property type="evidence" value="ECO:0007669"/>
    <property type="project" value="UniProtKB-UniRule"/>
</dbReference>
<dbReference type="GO" id="GO:0005524">
    <property type="term" value="F:ATP binding"/>
    <property type="evidence" value="ECO:0007669"/>
    <property type="project" value="UniProtKB-UniRule"/>
</dbReference>
<evidence type="ECO:0000256" key="8">
    <source>
        <dbReference type="ARBA" id="ARBA00022917"/>
    </source>
</evidence>
<accession>G5JX10</accession>
<dbReference type="SUPFAM" id="SSF52954">
    <property type="entry name" value="Class II aaRS ABD-related"/>
    <property type="match status" value="1"/>
</dbReference>
<evidence type="ECO:0000256" key="4">
    <source>
        <dbReference type="ARBA" id="ARBA00022490"/>
    </source>
</evidence>
<dbReference type="Pfam" id="PF13393">
    <property type="entry name" value="tRNA-synt_His"/>
    <property type="match status" value="1"/>
</dbReference>
<feature type="binding site" evidence="12">
    <location>
        <position position="152"/>
    </location>
    <ligand>
        <name>L-histidine</name>
        <dbReference type="ChEBI" id="CHEBI:57595"/>
    </ligand>
</feature>
<protein>
    <recommendedName>
        <fullName evidence="11">Histidine--tRNA ligase</fullName>
        <ecNumber evidence="11">6.1.1.21</ecNumber>
    </recommendedName>
    <alternativeName>
        <fullName evidence="11">Histidyl-tRNA synthetase</fullName>
        <shortName evidence="11">HisRS</shortName>
    </alternativeName>
</protein>
<evidence type="ECO:0000313" key="15">
    <source>
        <dbReference type="Proteomes" id="UP000003573"/>
    </source>
</evidence>
<dbReference type="CDD" id="cd00773">
    <property type="entry name" value="HisRS-like_core"/>
    <property type="match status" value="1"/>
</dbReference>
<dbReference type="CDD" id="cd00859">
    <property type="entry name" value="HisRS_anticodon"/>
    <property type="match status" value="1"/>
</dbReference>
<sequence>MSGIKGMQVIICFGFDLQCTLYIIMTLQKPKGTQDILPQETAKWQYVEDFARKIFKKYHYGEIRTPMFEHYEVISRSVGDTTDIVTKEMYDFYDKGDRHVTLRPEGTAPVVRSYVENKLFAPEVQKPVKVFYIGSMFRYERPQAGRLREFHQLGVECFGSSNPATDAETIAMAYQLFNELGIKDVVLHLNSLGNTESRKAYRQALIDYLLPMKDKLSKDSQRRLEENPLRVLDSKEKEDKAAVEGAPSILDYLDEKSQAHFDAVRDMLEALSIPYVIDTNMVRGLDYYHHTIFEFVTKVDNSELTICAGGRYDSLVEYFGGPATAGFGFGLGLERLLLVLDKQNIALPLDESLDVYIAVLDNSVNSKALELIQAIRHQGFTAERDYLNRKIKAQFKAADSFKAKTIITLGENEVEANQAVVKNNTTRQEVLADFDDIRSNFASILEELC</sequence>
<evidence type="ECO:0000256" key="1">
    <source>
        <dbReference type="ARBA" id="ARBA00004496"/>
    </source>
</evidence>
<proteinExistence type="inferred from homology"/>
<evidence type="ECO:0000256" key="5">
    <source>
        <dbReference type="ARBA" id="ARBA00022598"/>
    </source>
</evidence>
<dbReference type="FunFam" id="3.30.930.10:FF:000005">
    <property type="entry name" value="Histidine--tRNA ligase"/>
    <property type="match status" value="1"/>
</dbReference>
<dbReference type="SUPFAM" id="SSF55681">
    <property type="entry name" value="Class II aaRS and biotin synthetases"/>
    <property type="match status" value="1"/>
</dbReference>
<dbReference type="EMBL" id="AEUW02000001">
    <property type="protein sequence ID" value="EHJ52060.1"/>
    <property type="molecule type" value="Genomic_DNA"/>
</dbReference>
<keyword evidence="8 11" id="KW-0648">Protein biosynthesis</keyword>
<evidence type="ECO:0000313" key="14">
    <source>
        <dbReference type="EMBL" id="EHJ52060.1"/>
    </source>
</evidence>
<dbReference type="PANTHER" id="PTHR43707">
    <property type="entry name" value="HISTIDYL-TRNA SYNTHETASE"/>
    <property type="match status" value="1"/>
</dbReference>
<feature type="binding site" evidence="12">
    <location>
        <begin position="287"/>
        <end position="288"/>
    </location>
    <ligand>
        <name>L-histidine</name>
        <dbReference type="ChEBI" id="CHEBI:57595"/>
    </ligand>
</feature>
<dbReference type="PIRSF" id="PIRSF001549">
    <property type="entry name" value="His-tRNA_synth"/>
    <property type="match status" value="1"/>
</dbReference>
<feature type="binding site" evidence="12">
    <location>
        <position position="138"/>
    </location>
    <ligand>
        <name>L-histidine</name>
        <dbReference type="ChEBI" id="CHEBI:57595"/>
    </ligand>
</feature>